<dbReference type="PANTHER" id="PTHR30337">
    <property type="entry name" value="COMPONENT OF ATP-DEPENDENT DSDNA EXONUCLEASE"/>
    <property type="match status" value="1"/>
</dbReference>
<feature type="domain" description="Nuclease SbcCD subunit D C-terminal" evidence="9">
    <location>
        <begin position="284"/>
        <end position="385"/>
    </location>
</feature>
<comment type="function">
    <text evidence="7">SbcCD cleaves DNA hairpin structures. These structures can inhibit DNA replication and are intermediates in certain DNA recombination reactions. The complex acts as a 3'-&gt;5' double strand exonuclease that can open hairpins. It also has a 5' single-strand endonuclease activity.</text>
</comment>
<accession>A0A0P1GGI2</accession>
<dbReference type="InterPro" id="IPR029052">
    <property type="entry name" value="Metallo-depent_PP-like"/>
</dbReference>
<dbReference type="AlphaFoldDB" id="A0A0P1GGI2"/>
<evidence type="ECO:0000256" key="6">
    <source>
        <dbReference type="ARBA" id="ARBA00022839"/>
    </source>
</evidence>
<dbReference type="InterPro" id="IPR050535">
    <property type="entry name" value="DNA_Repair-Maintenance_Comp"/>
</dbReference>
<dbReference type="NCBIfam" id="TIGR00619">
    <property type="entry name" value="sbcd"/>
    <property type="match status" value="1"/>
</dbReference>
<dbReference type="InterPro" id="IPR041796">
    <property type="entry name" value="Mre11_N"/>
</dbReference>
<name>A0A0P1GGI2_9RHOB</name>
<evidence type="ECO:0000313" key="11">
    <source>
        <dbReference type="Proteomes" id="UP000054935"/>
    </source>
</evidence>
<keyword evidence="4 7" id="KW-0540">Nuclease</keyword>
<dbReference type="CDD" id="cd00840">
    <property type="entry name" value="MPP_Mre11_N"/>
    <property type="match status" value="1"/>
</dbReference>
<dbReference type="GO" id="GO:0004519">
    <property type="term" value="F:endonuclease activity"/>
    <property type="evidence" value="ECO:0007669"/>
    <property type="project" value="UniProtKB-KW"/>
</dbReference>
<sequence length="407" mass="43401">MTLRVLHTADWHIGQTLNGWSREAEHRAWLKALEDVLEAHQIDVLLIAGDVFDGINPSGVSQKLLYQALRGFKTRRPGLVTVITAGNHDPAARLEAPAAILDSLDVHVVATVRRSEGALDVARHMVPLPDASGAVRAYACAIPFLRAADLPGLSFAENGAGSPIVEAARRFHAEMAKGALALADGLPILAMGHLHCHGATESDGAERRILIGGEHAVPEDIFPQAFDYVALGHLHRPQNLAGGRIRYSGSCFPLSATEAGYEHGVTLIEVGDEITKTHLPMPRPAPMLRLPERGTMEVSDLGAALQALDLPDVPADLRPFVYVELTATGSAAVLMTEAERLLSDAPVRPAGIRVHRPATEVTQTPAPVSLAETTPEDLFRTAFEAANGLAPEPAHIAAFRDALAEEG</sequence>
<dbReference type="GO" id="GO:0006310">
    <property type="term" value="P:DNA recombination"/>
    <property type="evidence" value="ECO:0007669"/>
    <property type="project" value="UniProtKB-KW"/>
</dbReference>
<feature type="domain" description="Calcineurin-like phosphoesterase" evidence="8">
    <location>
        <begin position="3"/>
        <end position="107"/>
    </location>
</feature>
<evidence type="ECO:0000256" key="1">
    <source>
        <dbReference type="ARBA" id="ARBA00010555"/>
    </source>
</evidence>
<evidence type="ECO:0000259" key="8">
    <source>
        <dbReference type="Pfam" id="PF00149"/>
    </source>
</evidence>
<dbReference type="InterPro" id="IPR004843">
    <property type="entry name" value="Calcineurin-like_PHP"/>
</dbReference>
<dbReference type="Proteomes" id="UP000054935">
    <property type="component" value="Unassembled WGS sequence"/>
</dbReference>
<keyword evidence="7" id="KW-0255">Endonuclease</keyword>
<keyword evidence="6 7" id="KW-0269">Exonuclease</keyword>
<evidence type="ECO:0000256" key="7">
    <source>
        <dbReference type="RuleBase" id="RU363069"/>
    </source>
</evidence>
<keyword evidence="7" id="KW-0235">DNA replication</keyword>
<keyword evidence="7" id="KW-0233">DNA recombination</keyword>
<dbReference type="GO" id="GO:0008408">
    <property type="term" value="F:3'-5' exonuclease activity"/>
    <property type="evidence" value="ECO:0007669"/>
    <property type="project" value="InterPro"/>
</dbReference>
<evidence type="ECO:0000313" key="10">
    <source>
        <dbReference type="EMBL" id="CUH80915.1"/>
    </source>
</evidence>
<dbReference type="OrthoDB" id="9773856at2"/>
<evidence type="ECO:0000256" key="3">
    <source>
        <dbReference type="ARBA" id="ARBA00013365"/>
    </source>
</evidence>
<dbReference type="PANTHER" id="PTHR30337:SF0">
    <property type="entry name" value="NUCLEASE SBCCD SUBUNIT D"/>
    <property type="match status" value="1"/>
</dbReference>
<proteinExistence type="inferred from homology"/>
<dbReference type="Pfam" id="PF12320">
    <property type="entry name" value="SbcD_C"/>
    <property type="match status" value="1"/>
</dbReference>
<dbReference type="Pfam" id="PF00149">
    <property type="entry name" value="Metallophos"/>
    <property type="match status" value="1"/>
</dbReference>
<protein>
    <recommendedName>
        <fullName evidence="3 7">Nuclease SbcCD subunit D</fullName>
    </recommendedName>
</protein>
<dbReference type="SUPFAM" id="SSF56300">
    <property type="entry name" value="Metallo-dependent phosphatases"/>
    <property type="match status" value="1"/>
</dbReference>
<evidence type="ECO:0000259" key="9">
    <source>
        <dbReference type="Pfam" id="PF12320"/>
    </source>
</evidence>
<dbReference type="InterPro" id="IPR004593">
    <property type="entry name" value="SbcD"/>
</dbReference>
<dbReference type="EMBL" id="CYSE01000006">
    <property type="protein sequence ID" value="CUH80915.1"/>
    <property type="molecule type" value="Genomic_DNA"/>
</dbReference>
<dbReference type="STRING" id="441103.TRN7648_03232"/>
<comment type="similarity">
    <text evidence="1 7">Belongs to the SbcD family.</text>
</comment>
<evidence type="ECO:0000256" key="4">
    <source>
        <dbReference type="ARBA" id="ARBA00022722"/>
    </source>
</evidence>
<dbReference type="InterPro" id="IPR026843">
    <property type="entry name" value="SbcD_C"/>
</dbReference>
<evidence type="ECO:0000256" key="5">
    <source>
        <dbReference type="ARBA" id="ARBA00022801"/>
    </source>
</evidence>
<keyword evidence="5 7" id="KW-0378">Hydrolase</keyword>
<evidence type="ECO:0000256" key="2">
    <source>
        <dbReference type="ARBA" id="ARBA00011322"/>
    </source>
</evidence>
<comment type="subunit">
    <text evidence="2 7">Heterodimer of SbcC and SbcD.</text>
</comment>
<keyword evidence="11" id="KW-1185">Reference proteome</keyword>
<dbReference type="Gene3D" id="3.60.21.10">
    <property type="match status" value="1"/>
</dbReference>
<gene>
    <name evidence="7 10" type="primary">sbcD</name>
    <name evidence="10" type="ORF">TRN7648_03232</name>
</gene>
<dbReference type="GO" id="GO:0006260">
    <property type="term" value="P:DNA replication"/>
    <property type="evidence" value="ECO:0007669"/>
    <property type="project" value="UniProtKB-KW"/>
</dbReference>
<organism evidence="10 11">
    <name type="scientific">Tropicibacter naphthalenivorans</name>
    <dbReference type="NCBI Taxonomy" id="441103"/>
    <lineage>
        <taxon>Bacteria</taxon>
        <taxon>Pseudomonadati</taxon>
        <taxon>Pseudomonadota</taxon>
        <taxon>Alphaproteobacteria</taxon>
        <taxon>Rhodobacterales</taxon>
        <taxon>Roseobacteraceae</taxon>
        <taxon>Tropicibacter</taxon>
    </lineage>
</organism>
<dbReference type="RefSeq" id="WP_058248686.1">
    <property type="nucleotide sequence ID" value="NZ_CYSE01000006.1"/>
</dbReference>
<reference evidence="10 11" key="1">
    <citation type="submission" date="2015-09" db="EMBL/GenBank/DDBJ databases">
        <authorList>
            <consortium name="Swine Surveillance"/>
        </authorList>
    </citation>
    <scope>NUCLEOTIDE SEQUENCE [LARGE SCALE GENOMIC DNA]</scope>
    <source>
        <strain evidence="10 11">CECT 7648</strain>
    </source>
</reference>